<dbReference type="SUPFAM" id="SSF55729">
    <property type="entry name" value="Acyl-CoA N-acyltransferases (Nat)"/>
    <property type="match status" value="1"/>
</dbReference>
<dbReference type="CDD" id="cd04301">
    <property type="entry name" value="NAT_SF"/>
    <property type="match status" value="1"/>
</dbReference>
<dbReference type="InterPro" id="IPR016181">
    <property type="entry name" value="Acyl_CoA_acyltransferase"/>
</dbReference>
<proteinExistence type="predicted"/>
<comment type="caution">
    <text evidence="2">The sequence shown here is derived from an EMBL/GenBank/DDBJ whole genome shotgun (WGS) entry which is preliminary data.</text>
</comment>
<name>A0A1F5T896_9BACT</name>
<evidence type="ECO:0000259" key="1">
    <source>
        <dbReference type="PROSITE" id="PS51186"/>
    </source>
</evidence>
<organism evidence="2 3">
    <name type="scientific">Candidatus Falkowbacteria bacterium RIFOXYC2_FULL_48_21</name>
    <dbReference type="NCBI Taxonomy" id="1798005"/>
    <lineage>
        <taxon>Bacteria</taxon>
        <taxon>Candidatus Falkowiibacteriota</taxon>
    </lineage>
</organism>
<sequence length="161" mass="18324">MEKIVTIKLKPINSSNWEECANLNVSADQMSALPSNLFSIAELNFYPQTKAVAILNTKDKIIGFATYGTPENEKVSKIFRLMIDEKHQGKGYGRAALTEIAKELFFKNNSDEIQVCYDPNRSSLKNFYGSIGFKEKELLPCKRRREGKMLAVLSCDDFHFE</sequence>
<dbReference type="PROSITE" id="PS51186">
    <property type="entry name" value="GNAT"/>
    <property type="match status" value="1"/>
</dbReference>
<feature type="domain" description="N-acetyltransferase" evidence="1">
    <location>
        <begin position="7"/>
        <end position="151"/>
    </location>
</feature>
<evidence type="ECO:0000313" key="2">
    <source>
        <dbReference type="EMBL" id="OGF35162.1"/>
    </source>
</evidence>
<dbReference type="Proteomes" id="UP000178656">
    <property type="component" value="Unassembled WGS sequence"/>
</dbReference>
<dbReference type="AlphaFoldDB" id="A0A1F5T896"/>
<dbReference type="Gene3D" id="3.40.630.30">
    <property type="match status" value="1"/>
</dbReference>
<accession>A0A1F5T896</accession>
<dbReference type="InterPro" id="IPR000182">
    <property type="entry name" value="GNAT_dom"/>
</dbReference>
<gene>
    <name evidence="2" type="ORF">A2482_00525</name>
</gene>
<reference evidence="2 3" key="1">
    <citation type="journal article" date="2016" name="Nat. Commun.">
        <title>Thousands of microbial genomes shed light on interconnected biogeochemical processes in an aquifer system.</title>
        <authorList>
            <person name="Anantharaman K."/>
            <person name="Brown C.T."/>
            <person name="Hug L.A."/>
            <person name="Sharon I."/>
            <person name="Castelle C.J."/>
            <person name="Probst A.J."/>
            <person name="Thomas B.C."/>
            <person name="Singh A."/>
            <person name="Wilkins M.J."/>
            <person name="Karaoz U."/>
            <person name="Brodie E.L."/>
            <person name="Williams K.H."/>
            <person name="Hubbard S.S."/>
            <person name="Banfield J.F."/>
        </authorList>
    </citation>
    <scope>NUCLEOTIDE SEQUENCE [LARGE SCALE GENOMIC DNA]</scope>
</reference>
<dbReference type="Pfam" id="PF00583">
    <property type="entry name" value="Acetyltransf_1"/>
    <property type="match status" value="1"/>
</dbReference>
<evidence type="ECO:0000313" key="3">
    <source>
        <dbReference type="Proteomes" id="UP000178656"/>
    </source>
</evidence>
<dbReference type="GO" id="GO:0016747">
    <property type="term" value="F:acyltransferase activity, transferring groups other than amino-acyl groups"/>
    <property type="evidence" value="ECO:0007669"/>
    <property type="project" value="InterPro"/>
</dbReference>
<protein>
    <recommendedName>
        <fullName evidence="1">N-acetyltransferase domain-containing protein</fullName>
    </recommendedName>
</protein>
<dbReference type="EMBL" id="MFGM01000055">
    <property type="protein sequence ID" value="OGF35162.1"/>
    <property type="molecule type" value="Genomic_DNA"/>
</dbReference>